<accession>A0A9X1IR16</accession>
<evidence type="ECO:0008006" key="5">
    <source>
        <dbReference type="Google" id="ProtNLM"/>
    </source>
</evidence>
<evidence type="ECO:0000256" key="2">
    <source>
        <dbReference type="SAM" id="Phobius"/>
    </source>
</evidence>
<evidence type="ECO:0000256" key="1">
    <source>
        <dbReference type="SAM" id="MobiDB-lite"/>
    </source>
</evidence>
<name>A0A9X1IR16_9SPHN</name>
<feature type="transmembrane region" description="Helical" evidence="2">
    <location>
        <begin position="132"/>
        <end position="149"/>
    </location>
</feature>
<keyword evidence="2" id="KW-0472">Membrane</keyword>
<dbReference type="Proteomes" id="UP001138757">
    <property type="component" value="Unassembled WGS sequence"/>
</dbReference>
<dbReference type="EMBL" id="JAHGAW010000005">
    <property type="protein sequence ID" value="MBT2187004.1"/>
    <property type="molecule type" value="Genomic_DNA"/>
</dbReference>
<evidence type="ECO:0000313" key="3">
    <source>
        <dbReference type="EMBL" id="MBT2187004.1"/>
    </source>
</evidence>
<keyword evidence="4" id="KW-1185">Reference proteome</keyword>
<comment type="caution">
    <text evidence="3">The sequence shown here is derived from an EMBL/GenBank/DDBJ whole genome shotgun (WGS) entry which is preliminary data.</text>
</comment>
<feature type="region of interest" description="Disordered" evidence="1">
    <location>
        <begin position="62"/>
        <end position="92"/>
    </location>
</feature>
<feature type="compositionally biased region" description="Basic and acidic residues" evidence="1">
    <location>
        <begin position="62"/>
        <end position="77"/>
    </location>
</feature>
<sequence length="150" mass="16276">MNARTMRRLRQLHHYVGLFLAPAILLFSLSGALQTFRLQEEKGYGGPPPGWIVWMASVHKDQSLPRPKPEKASHAPDGKAQAPMTGAPKPAGPKKGWMLPLKIFVALLAIGLMISTLLGMAIALVNRTTRRTSVILLVAGTIVPLSLLLL</sequence>
<dbReference type="AlphaFoldDB" id="A0A9X1IR16"/>
<organism evidence="3 4">
    <name type="scientific">Sphingobium nicotianae</name>
    <dbReference type="NCBI Taxonomy" id="2782607"/>
    <lineage>
        <taxon>Bacteria</taxon>
        <taxon>Pseudomonadati</taxon>
        <taxon>Pseudomonadota</taxon>
        <taxon>Alphaproteobacteria</taxon>
        <taxon>Sphingomonadales</taxon>
        <taxon>Sphingomonadaceae</taxon>
        <taxon>Sphingobium</taxon>
    </lineage>
</organism>
<dbReference type="RefSeq" id="WP_214622759.1">
    <property type="nucleotide sequence ID" value="NZ_JAHGAW010000005.1"/>
</dbReference>
<feature type="transmembrane region" description="Helical" evidence="2">
    <location>
        <begin position="103"/>
        <end position="125"/>
    </location>
</feature>
<keyword evidence="2" id="KW-0812">Transmembrane</keyword>
<evidence type="ECO:0000313" key="4">
    <source>
        <dbReference type="Proteomes" id="UP001138757"/>
    </source>
</evidence>
<keyword evidence="2" id="KW-1133">Transmembrane helix</keyword>
<reference evidence="3" key="1">
    <citation type="submission" date="2021-05" db="EMBL/GenBank/DDBJ databases">
        <title>Genome of Sphingobium sp. strain.</title>
        <authorList>
            <person name="Fan R."/>
        </authorList>
    </citation>
    <scope>NUCLEOTIDE SEQUENCE</scope>
    <source>
        <strain evidence="3">H33</strain>
    </source>
</reference>
<proteinExistence type="predicted"/>
<protein>
    <recommendedName>
        <fullName evidence="5">PepSY domain-containing protein</fullName>
    </recommendedName>
</protein>
<gene>
    <name evidence="3" type="ORF">KK488_08605</name>
</gene>